<dbReference type="InterPro" id="IPR000477">
    <property type="entry name" value="RT_dom"/>
</dbReference>
<dbReference type="CDD" id="cd09274">
    <property type="entry name" value="RNase_HI_RT_Ty3"/>
    <property type="match status" value="1"/>
</dbReference>
<dbReference type="Gene3D" id="3.10.10.10">
    <property type="entry name" value="HIV Type 1 Reverse Transcriptase, subunit A, domain 1"/>
    <property type="match status" value="1"/>
</dbReference>
<keyword evidence="1" id="KW-0511">Multifunctional enzyme</keyword>
<keyword evidence="4" id="KW-1185">Reference proteome</keyword>
<dbReference type="SUPFAM" id="SSF56672">
    <property type="entry name" value="DNA/RNA polymerases"/>
    <property type="match status" value="1"/>
</dbReference>
<dbReference type="GO" id="GO:0003964">
    <property type="term" value="F:RNA-directed DNA polymerase activity"/>
    <property type="evidence" value="ECO:0007669"/>
    <property type="project" value="UniProtKB-KW"/>
</dbReference>
<dbReference type="InterPro" id="IPR050951">
    <property type="entry name" value="Retrovirus_Pol_polyprotein"/>
</dbReference>
<gene>
    <name evidence="3" type="ORF">Moror_9652</name>
</gene>
<keyword evidence="3" id="KW-0808">Transferase</keyword>
<dbReference type="PANTHER" id="PTHR37984:SF5">
    <property type="entry name" value="PROTEIN NYNRIN-LIKE"/>
    <property type="match status" value="1"/>
</dbReference>
<dbReference type="Gene3D" id="3.30.70.270">
    <property type="match status" value="2"/>
</dbReference>
<evidence type="ECO:0000313" key="3">
    <source>
        <dbReference type="EMBL" id="ESK81433.1"/>
    </source>
</evidence>
<evidence type="ECO:0000256" key="1">
    <source>
        <dbReference type="ARBA" id="ARBA00023268"/>
    </source>
</evidence>
<organism evidence="3 4">
    <name type="scientific">Moniliophthora roreri (strain MCA 2997)</name>
    <name type="common">Cocoa frosty pod rot fungus</name>
    <name type="synonym">Crinipellis roreri</name>
    <dbReference type="NCBI Taxonomy" id="1381753"/>
    <lineage>
        <taxon>Eukaryota</taxon>
        <taxon>Fungi</taxon>
        <taxon>Dikarya</taxon>
        <taxon>Basidiomycota</taxon>
        <taxon>Agaricomycotina</taxon>
        <taxon>Agaricomycetes</taxon>
        <taxon>Agaricomycetidae</taxon>
        <taxon>Agaricales</taxon>
        <taxon>Marasmiineae</taxon>
        <taxon>Marasmiaceae</taxon>
        <taxon>Moniliophthora</taxon>
    </lineage>
</organism>
<dbReference type="CDD" id="cd01647">
    <property type="entry name" value="RT_LTR"/>
    <property type="match status" value="1"/>
</dbReference>
<dbReference type="PROSITE" id="PS50878">
    <property type="entry name" value="RT_POL"/>
    <property type="match status" value="1"/>
</dbReference>
<dbReference type="KEGG" id="mrr:Moror_9652"/>
<dbReference type="InterPro" id="IPR041577">
    <property type="entry name" value="RT_RNaseH_2"/>
</dbReference>
<dbReference type="GO" id="GO:0004519">
    <property type="term" value="F:endonuclease activity"/>
    <property type="evidence" value="ECO:0007669"/>
    <property type="project" value="UniProtKB-KW"/>
</dbReference>
<proteinExistence type="predicted"/>
<accession>V2W3Q0</accession>
<dbReference type="Pfam" id="PF17919">
    <property type="entry name" value="RT_RNaseH_2"/>
    <property type="match status" value="1"/>
</dbReference>
<keyword evidence="3" id="KW-0695">RNA-directed DNA polymerase</keyword>
<reference evidence="3 4" key="1">
    <citation type="journal article" date="2014" name="BMC Genomics">
        <title>Genome and secretome analysis of the hemibiotrophic fungal pathogen, Moniliophthora roreri, which causes frosty pod rot disease of cacao: mechanisms of the biotrophic and necrotrophic phases.</title>
        <authorList>
            <person name="Meinhardt L.W."/>
            <person name="Costa G.G.L."/>
            <person name="Thomazella D.P.T."/>
            <person name="Teixeira P.J.P.L."/>
            <person name="Carazzolle M.F."/>
            <person name="Schuster S.C."/>
            <person name="Carlson J.E."/>
            <person name="Guiltinan M.J."/>
            <person name="Mieczkowski P."/>
            <person name="Farmer A."/>
            <person name="Ramaraj T."/>
            <person name="Crozier J."/>
            <person name="Davis R.E."/>
            <person name="Shao J."/>
            <person name="Melnick R.L."/>
            <person name="Pereira G.A.G."/>
            <person name="Bailey B.A."/>
        </authorList>
    </citation>
    <scope>NUCLEOTIDE SEQUENCE [LARGE SCALE GENOMIC DNA]</scope>
    <source>
        <strain evidence="3 4">MCA 2997</strain>
    </source>
</reference>
<sequence length="466" mass="54342">MIELKPEFTPWDCKVYSLTALEQTELDTFLKENLQKGYIRKSKSPMASPFFFVGKKEKGKLRPTQDYRQLNHRTVKNAYPLPLVLDLIDKLKDTTIFLKLDLRNGYNNVRIKDGDQWKAAFKTNRGLFEPTVIFFGLMNSPATFQAFMDDILQDFMAEGWCLVYMDDILIYSETEEQHCERTIQLLQRLKEQDLYLKPHKCKFDVREIDFLGLVIRPGQIAMDPTKLSGISEWPAPTTVTGVQSFTRFTNFYQKFIGNYSAIAKPLYDLTKKGIPFHWTATCETAFKTLKQRFQQEPVLRLPDPKRPFIIETDASKWASGGVLRQQGPDGELHPCSYISHAFDVTEQNYEIYNRELFAIVRALETWRHHLMEGPYPVTVLCDHKNLTYFRTAQKLNRRQARWSLILSLFDLRLVHVPGHEMVQSDALSRRDDHVQGVDNDNEDVILLPDRLFINVVDMELQDKLQN</sequence>
<dbReference type="AlphaFoldDB" id="V2W3Q0"/>
<feature type="domain" description="Reverse transcriptase" evidence="2">
    <location>
        <begin position="34"/>
        <end position="215"/>
    </location>
</feature>
<comment type="caution">
    <text evidence="3">The sequence shown here is derived from an EMBL/GenBank/DDBJ whole genome shotgun (WGS) entry which is preliminary data.</text>
</comment>
<dbReference type="GO" id="GO:0016787">
    <property type="term" value="F:hydrolase activity"/>
    <property type="evidence" value="ECO:0007669"/>
    <property type="project" value="UniProtKB-KW"/>
</dbReference>
<dbReference type="InterPro" id="IPR043128">
    <property type="entry name" value="Rev_trsase/Diguanyl_cyclase"/>
</dbReference>
<dbReference type="Pfam" id="PF00078">
    <property type="entry name" value="RVT_1"/>
    <property type="match status" value="1"/>
</dbReference>
<dbReference type="EMBL" id="AWSO01002464">
    <property type="protein sequence ID" value="ESK81433.1"/>
    <property type="molecule type" value="Genomic_DNA"/>
</dbReference>
<dbReference type="InterPro" id="IPR043502">
    <property type="entry name" value="DNA/RNA_pol_sf"/>
</dbReference>
<dbReference type="Proteomes" id="UP000017559">
    <property type="component" value="Unassembled WGS sequence"/>
</dbReference>
<evidence type="ECO:0000259" key="2">
    <source>
        <dbReference type="PROSITE" id="PS50878"/>
    </source>
</evidence>
<evidence type="ECO:0000313" key="4">
    <source>
        <dbReference type="Proteomes" id="UP000017559"/>
    </source>
</evidence>
<dbReference type="OrthoDB" id="3341476at2759"/>
<keyword evidence="3" id="KW-0548">Nucleotidyltransferase</keyword>
<dbReference type="Gene3D" id="3.10.20.370">
    <property type="match status" value="1"/>
</dbReference>
<dbReference type="PANTHER" id="PTHR37984">
    <property type="entry name" value="PROTEIN CBG26694"/>
    <property type="match status" value="1"/>
</dbReference>
<dbReference type="HOGENOM" id="CLU_000384_33_2_1"/>
<protein>
    <submittedName>
        <fullName evidence="3">Reverse transcriptase-rnase h-integrase</fullName>
    </submittedName>
</protein>
<name>V2W3Q0_MONRO</name>
<dbReference type="FunFam" id="3.30.70.270:FF:000020">
    <property type="entry name" value="Transposon Tf2-6 polyprotein-like Protein"/>
    <property type="match status" value="1"/>
</dbReference>